<reference evidence="1 2" key="1">
    <citation type="journal article" date="2014" name="BMC Genomics">
        <title>Comparison of environmental and isolate Sulfobacillus genomes reveals diverse carbon, sulfur, nitrogen, and hydrogen metabolisms.</title>
        <authorList>
            <person name="Justice N.B."/>
            <person name="Norman A."/>
            <person name="Brown C.T."/>
            <person name="Singh A."/>
            <person name="Thomas B.C."/>
            <person name="Banfield J.F."/>
        </authorList>
    </citation>
    <scope>NUCLEOTIDE SEQUENCE [LARGE SCALE GENOMIC DNA]</scope>
    <source>
        <strain evidence="1">AMDSBA1</strain>
    </source>
</reference>
<name>A0A2T2X783_9FIRM</name>
<accession>A0A2T2X783</accession>
<dbReference type="Proteomes" id="UP000242699">
    <property type="component" value="Unassembled WGS sequence"/>
</dbReference>
<dbReference type="AlphaFoldDB" id="A0A2T2X783"/>
<gene>
    <name evidence="1" type="ORF">C7B43_06320</name>
</gene>
<evidence type="ECO:0000313" key="1">
    <source>
        <dbReference type="EMBL" id="PSR30327.1"/>
    </source>
</evidence>
<comment type="caution">
    <text evidence="1">The sequence shown here is derived from an EMBL/GenBank/DDBJ whole genome shotgun (WGS) entry which is preliminary data.</text>
</comment>
<dbReference type="EMBL" id="PXYT01000011">
    <property type="protein sequence ID" value="PSR30327.1"/>
    <property type="molecule type" value="Genomic_DNA"/>
</dbReference>
<evidence type="ECO:0000313" key="2">
    <source>
        <dbReference type="Proteomes" id="UP000242699"/>
    </source>
</evidence>
<protein>
    <submittedName>
        <fullName evidence="1">Uncharacterized protein</fullName>
    </submittedName>
</protein>
<organism evidence="1 2">
    <name type="scientific">Sulfobacillus benefaciens</name>
    <dbReference type="NCBI Taxonomy" id="453960"/>
    <lineage>
        <taxon>Bacteria</taxon>
        <taxon>Bacillati</taxon>
        <taxon>Bacillota</taxon>
        <taxon>Clostridia</taxon>
        <taxon>Eubacteriales</taxon>
        <taxon>Clostridiales Family XVII. Incertae Sedis</taxon>
        <taxon>Sulfobacillus</taxon>
    </lineage>
</organism>
<sequence>MILNQYLPGLEAIQQAIDDFIAWLPTVPDAIESRLWSVTGLIRNSHGVLLYITEYRAPVQHH</sequence>
<proteinExistence type="predicted"/>